<gene>
    <name evidence="2" type="ORF">METZ01_LOCUS384931</name>
</gene>
<evidence type="ECO:0000259" key="1">
    <source>
        <dbReference type="Pfam" id="PF02538"/>
    </source>
</evidence>
<dbReference type="PANTHER" id="PTHR11365">
    <property type="entry name" value="5-OXOPROLINASE RELATED"/>
    <property type="match status" value="1"/>
</dbReference>
<dbReference type="PANTHER" id="PTHR11365:SF23">
    <property type="entry name" value="HYPOTHETICAL 5-OXOPROLINASE (EUROFUNG)-RELATED"/>
    <property type="match status" value="1"/>
</dbReference>
<dbReference type="InterPro" id="IPR003692">
    <property type="entry name" value="Hydantoinase_B"/>
</dbReference>
<accession>A0A382UDG7</accession>
<feature type="non-terminal residue" evidence="2">
    <location>
        <position position="1"/>
    </location>
</feature>
<dbReference type="EMBL" id="UINC01143259">
    <property type="protein sequence ID" value="SVD32077.1"/>
    <property type="molecule type" value="Genomic_DNA"/>
</dbReference>
<dbReference type="Pfam" id="PF02538">
    <property type="entry name" value="Hydantoinase_B"/>
    <property type="match status" value="1"/>
</dbReference>
<reference evidence="2" key="1">
    <citation type="submission" date="2018-05" db="EMBL/GenBank/DDBJ databases">
        <authorList>
            <person name="Lanie J.A."/>
            <person name="Ng W.-L."/>
            <person name="Kazmierczak K.M."/>
            <person name="Andrzejewski T.M."/>
            <person name="Davidsen T.M."/>
            <person name="Wayne K.J."/>
            <person name="Tettelin H."/>
            <person name="Glass J.I."/>
            <person name="Rusch D."/>
            <person name="Podicherti R."/>
            <person name="Tsui H.-C.T."/>
            <person name="Winkler M.E."/>
        </authorList>
    </citation>
    <scope>NUCLEOTIDE SEQUENCE</scope>
</reference>
<name>A0A382UDG7_9ZZZZ</name>
<evidence type="ECO:0000313" key="2">
    <source>
        <dbReference type="EMBL" id="SVD32077.1"/>
    </source>
</evidence>
<dbReference type="AlphaFoldDB" id="A0A382UDG7"/>
<feature type="domain" description="Hydantoinase B/oxoprolinase" evidence="1">
    <location>
        <begin position="1"/>
        <end position="294"/>
    </location>
</feature>
<proteinExistence type="predicted"/>
<dbReference type="GO" id="GO:0005829">
    <property type="term" value="C:cytosol"/>
    <property type="evidence" value="ECO:0007669"/>
    <property type="project" value="TreeGrafter"/>
</dbReference>
<dbReference type="InterPro" id="IPR045079">
    <property type="entry name" value="Oxoprolinase-like"/>
</dbReference>
<protein>
    <recommendedName>
        <fullName evidence="1">Hydantoinase B/oxoprolinase domain-containing protein</fullName>
    </recommendedName>
</protein>
<dbReference type="GO" id="GO:0006749">
    <property type="term" value="P:glutathione metabolic process"/>
    <property type="evidence" value="ECO:0007669"/>
    <property type="project" value="TreeGrafter"/>
</dbReference>
<dbReference type="GO" id="GO:0017168">
    <property type="term" value="F:5-oxoprolinase (ATP-hydrolyzing) activity"/>
    <property type="evidence" value="ECO:0007669"/>
    <property type="project" value="TreeGrafter"/>
</dbReference>
<sequence length="294" mass="32156">FAGSTAHTVDIGGAPSPVARDSFEEGLCIPICKIKEAGAENPVVIDFLTENLREPEETLGDIRAQYAAYYDCEKKIIQVLREENLENFEFVIEEIIKRSATSMRAVIAKLPDGVYSDEFWVDGYDEPLTIRCTVTVKGENIDVDFSGTSDQIKYPINCVMNYTYAYSCFALKCLLDPNAPNNSGSFEPVTVRAPEGCLLNATRPAPVWGRHLSGHYAPPAIFGALSKVLPGRVIAESGSPLWNVYFKGLQPDGTTPFVKMFFMNGGHGARPNGDGPGCLSFPSNVANQPIELFE</sequence>
<organism evidence="2">
    <name type="scientific">marine metagenome</name>
    <dbReference type="NCBI Taxonomy" id="408172"/>
    <lineage>
        <taxon>unclassified sequences</taxon>
        <taxon>metagenomes</taxon>
        <taxon>ecological metagenomes</taxon>
    </lineage>
</organism>
<feature type="non-terminal residue" evidence="2">
    <location>
        <position position="294"/>
    </location>
</feature>